<evidence type="ECO:0000256" key="2">
    <source>
        <dbReference type="SAM" id="Phobius"/>
    </source>
</evidence>
<evidence type="ECO:0000256" key="1">
    <source>
        <dbReference type="SAM" id="MobiDB-lite"/>
    </source>
</evidence>
<dbReference type="GO" id="GO:0005886">
    <property type="term" value="C:plasma membrane"/>
    <property type="evidence" value="ECO:0007669"/>
    <property type="project" value="TreeGrafter"/>
</dbReference>
<evidence type="ECO:0000313" key="4">
    <source>
        <dbReference type="Proteomes" id="UP000557204"/>
    </source>
</evidence>
<dbReference type="EMBL" id="JABFAJ010000008">
    <property type="protein sequence ID" value="NNU26748.1"/>
    <property type="molecule type" value="Genomic_DNA"/>
</dbReference>
<feature type="transmembrane region" description="Helical" evidence="2">
    <location>
        <begin position="58"/>
        <end position="78"/>
    </location>
</feature>
<dbReference type="PANTHER" id="PTHR34989:SF1">
    <property type="entry name" value="PROTEIN HDED"/>
    <property type="match status" value="1"/>
</dbReference>
<dbReference type="Proteomes" id="UP000557204">
    <property type="component" value="Unassembled WGS sequence"/>
</dbReference>
<name>A0A849K0T2_9MICO</name>
<gene>
    <name evidence="3" type="ORF">HLI28_04215</name>
</gene>
<evidence type="ECO:0000313" key="3">
    <source>
        <dbReference type="EMBL" id="NNU26748.1"/>
    </source>
</evidence>
<protein>
    <submittedName>
        <fullName evidence="3">Uncharacterized protein</fullName>
    </submittedName>
</protein>
<feature type="transmembrane region" description="Helical" evidence="2">
    <location>
        <begin position="27"/>
        <end position="46"/>
    </location>
</feature>
<dbReference type="InterPro" id="IPR052712">
    <property type="entry name" value="Acid_resist_chaperone_HdeD"/>
</dbReference>
<feature type="transmembrane region" description="Helical" evidence="2">
    <location>
        <begin position="140"/>
        <end position="160"/>
    </location>
</feature>
<feature type="compositionally biased region" description="Basic and acidic residues" evidence="1">
    <location>
        <begin position="257"/>
        <end position="275"/>
    </location>
</feature>
<proteinExistence type="predicted"/>
<dbReference type="InterPro" id="IPR005325">
    <property type="entry name" value="DUF308_memb"/>
</dbReference>
<feature type="non-terminal residue" evidence="3">
    <location>
        <position position="327"/>
    </location>
</feature>
<dbReference type="PANTHER" id="PTHR34989">
    <property type="entry name" value="PROTEIN HDED"/>
    <property type="match status" value="1"/>
</dbReference>
<reference evidence="3 4" key="1">
    <citation type="submission" date="2020-05" db="EMBL/GenBank/DDBJ databases">
        <title>Genome sequence of Isoptericola sp. JC619 isolated from Chilika lagoon, India.</title>
        <authorList>
            <person name="Kumar D."/>
            <person name="Appam K."/>
            <person name="Gandham S."/>
            <person name="Uppada J."/>
            <person name="Sasikala C."/>
            <person name="Venkata Ramana C."/>
        </authorList>
    </citation>
    <scope>NUCLEOTIDE SEQUENCE [LARGE SCALE GENOMIC DNA]</scope>
    <source>
        <strain evidence="3 4">JC619</strain>
    </source>
</reference>
<keyword evidence="2" id="KW-1133">Transmembrane helix</keyword>
<feature type="region of interest" description="Disordered" evidence="1">
    <location>
        <begin position="218"/>
        <end position="327"/>
    </location>
</feature>
<dbReference type="Pfam" id="PF03729">
    <property type="entry name" value="DUF308"/>
    <property type="match status" value="2"/>
</dbReference>
<sequence>MARDDAPTPDETVDATPPDPHNPFRRIWWLPVLRGTAFIVLGLLLMIEPLEELEILRLLIGIFLAFDGVLVLVQWVAHSRQVGSAWWLAQAGVNIGFGAAVALWPDLTPTPLYYVLAVWAIVLGVVAIIGGAALTRNRDLGWPWMVAFGITATLFGLLLVTRPLDSLDVLRLVAIVFALFAFVAGALDIVSGFAVRSVARELSSLREQAERVGVTVTGGSVLGSANPQVTPARASGPRSAGALTDGGGSGTSPASEPEDHSASPEDHSASPEDHSASPVARPATPGADAVTSGGSAADDSRTPPSADEHGPHDATADGTEERPDGTA</sequence>
<comment type="caution">
    <text evidence="3">The sequence shown here is derived from an EMBL/GenBank/DDBJ whole genome shotgun (WGS) entry which is preliminary data.</text>
</comment>
<accession>A0A849K0T2</accession>
<keyword evidence="2" id="KW-0472">Membrane</keyword>
<feature type="transmembrane region" description="Helical" evidence="2">
    <location>
        <begin position="172"/>
        <end position="195"/>
    </location>
</feature>
<dbReference type="AlphaFoldDB" id="A0A849K0T2"/>
<feature type="transmembrane region" description="Helical" evidence="2">
    <location>
        <begin position="84"/>
        <end position="105"/>
    </location>
</feature>
<feature type="compositionally biased region" description="Basic and acidic residues" evidence="1">
    <location>
        <begin position="298"/>
        <end position="327"/>
    </location>
</feature>
<keyword evidence="2" id="KW-0812">Transmembrane</keyword>
<dbReference type="RefSeq" id="WP_171246268.1">
    <property type="nucleotide sequence ID" value="NZ_JABFAJ010000008.1"/>
</dbReference>
<keyword evidence="4" id="KW-1185">Reference proteome</keyword>
<organism evidence="3 4">
    <name type="scientific">Isoptericola sediminis</name>
    <dbReference type="NCBI Taxonomy" id="2733572"/>
    <lineage>
        <taxon>Bacteria</taxon>
        <taxon>Bacillati</taxon>
        <taxon>Actinomycetota</taxon>
        <taxon>Actinomycetes</taxon>
        <taxon>Micrococcales</taxon>
        <taxon>Promicromonosporaceae</taxon>
        <taxon>Isoptericola</taxon>
    </lineage>
</organism>
<feature type="transmembrane region" description="Helical" evidence="2">
    <location>
        <begin position="112"/>
        <end position="134"/>
    </location>
</feature>